<keyword evidence="1" id="KW-0472">Membrane</keyword>
<accession>A0A645B9S9</accession>
<reference evidence="2" key="1">
    <citation type="submission" date="2019-08" db="EMBL/GenBank/DDBJ databases">
        <authorList>
            <person name="Kucharzyk K."/>
            <person name="Murdoch R.W."/>
            <person name="Higgins S."/>
            <person name="Loffler F."/>
        </authorList>
    </citation>
    <scope>NUCLEOTIDE SEQUENCE</scope>
</reference>
<evidence type="ECO:0000313" key="2">
    <source>
        <dbReference type="EMBL" id="MPM62185.1"/>
    </source>
</evidence>
<gene>
    <name evidence="2" type="ORF">SDC9_109051</name>
</gene>
<feature type="transmembrane region" description="Helical" evidence="1">
    <location>
        <begin position="26"/>
        <end position="44"/>
    </location>
</feature>
<feature type="transmembrane region" description="Helical" evidence="1">
    <location>
        <begin position="56"/>
        <end position="79"/>
    </location>
</feature>
<sequence length="403" mass="45817">MGMAYSVAFFGVSWPDRVVKSRLIKWLLRGPVTASLTLALVTIVRRAGDVLGGNPYTALVPIVMIVTILLSEFMITLFFPKLEQWLLFGNDQTELLQLRALEERLLTRSDLGQFLEMVLAAICDQLQAPGAYIVSKNSDDFDLVIQTGNLKDLPDLKDQFQDYLEENPSLTEMSVWQKDVIFPLIDGGDSPAVVGYLGIHNIDHQMLLEGEVMASVNLLLHRAAIAVRDRAVQEQMFRTLEQLDPQVDMIQQLRAAGRYDRQAMLLDDEAFEGKEMTSWIKDALTHYWGGPKLTENPLLQLHVVQSELKNHENNGANALRSILKQAIEKLRPEGERKYTGEWILYNILDLKFLEGKKVREIAMRLAVSEADLYRKQRVAIDAVANEIVHMEVERKEQENSEEI</sequence>
<evidence type="ECO:0000256" key="1">
    <source>
        <dbReference type="SAM" id="Phobius"/>
    </source>
</evidence>
<dbReference type="EMBL" id="VSSQ01018735">
    <property type="protein sequence ID" value="MPM62185.1"/>
    <property type="molecule type" value="Genomic_DNA"/>
</dbReference>
<name>A0A645B9S9_9ZZZZ</name>
<comment type="caution">
    <text evidence="2">The sequence shown here is derived from an EMBL/GenBank/DDBJ whole genome shotgun (WGS) entry which is preliminary data.</text>
</comment>
<dbReference type="AlphaFoldDB" id="A0A645B9S9"/>
<organism evidence="2">
    <name type="scientific">bioreactor metagenome</name>
    <dbReference type="NCBI Taxonomy" id="1076179"/>
    <lineage>
        <taxon>unclassified sequences</taxon>
        <taxon>metagenomes</taxon>
        <taxon>ecological metagenomes</taxon>
    </lineage>
</organism>
<proteinExistence type="predicted"/>
<protein>
    <submittedName>
        <fullName evidence="2">Uncharacterized protein</fullName>
    </submittedName>
</protein>
<keyword evidence="1" id="KW-1133">Transmembrane helix</keyword>
<keyword evidence="1" id="KW-0812">Transmembrane</keyword>